<gene>
    <name evidence="1" type="ORF">LCGC14_2598690</name>
</gene>
<feature type="non-terminal residue" evidence="1">
    <location>
        <position position="1"/>
    </location>
</feature>
<reference evidence="1" key="1">
    <citation type="journal article" date="2015" name="Nature">
        <title>Complex archaea that bridge the gap between prokaryotes and eukaryotes.</title>
        <authorList>
            <person name="Spang A."/>
            <person name="Saw J.H."/>
            <person name="Jorgensen S.L."/>
            <person name="Zaremba-Niedzwiedzka K."/>
            <person name="Martijn J."/>
            <person name="Lind A.E."/>
            <person name="van Eijk R."/>
            <person name="Schleper C."/>
            <person name="Guy L."/>
            <person name="Ettema T.J."/>
        </authorList>
    </citation>
    <scope>NUCLEOTIDE SEQUENCE</scope>
</reference>
<evidence type="ECO:0000313" key="1">
    <source>
        <dbReference type="EMBL" id="KKL06169.1"/>
    </source>
</evidence>
<dbReference type="AlphaFoldDB" id="A0A0F9A9F1"/>
<name>A0A0F9A9F1_9ZZZZ</name>
<accession>A0A0F9A9F1</accession>
<sequence length="30" mass="2939">DAINSGDATTDGVIDALRDAMIAHGLIAAA</sequence>
<comment type="caution">
    <text evidence="1">The sequence shown here is derived from an EMBL/GenBank/DDBJ whole genome shotgun (WGS) entry which is preliminary data.</text>
</comment>
<proteinExistence type="predicted"/>
<organism evidence="1">
    <name type="scientific">marine sediment metagenome</name>
    <dbReference type="NCBI Taxonomy" id="412755"/>
    <lineage>
        <taxon>unclassified sequences</taxon>
        <taxon>metagenomes</taxon>
        <taxon>ecological metagenomes</taxon>
    </lineage>
</organism>
<protein>
    <submittedName>
        <fullName evidence="1">Uncharacterized protein</fullName>
    </submittedName>
</protein>
<dbReference type="EMBL" id="LAZR01043820">
    <property type="protein sequence ID" value="KKL06169.1"/>
    <property type="molecule type" value="Genomic_DNA"/>
</dbReference>